<dbReference type="InterPro" id="IPR006626">
    <property type="entry name" value="PbH1"/>
</dbReference>
<dbReference type="AlphaFoldDB" id="A0A1S8TA34"/>
<dbReference type="InterPro" id="IPR022441">
    <property type="entry name" value="Para_beta_helix_rpt-2"/>
</dbReference>
<organism evidence="2 3">
    <name type="scientific">Clostridium puniceum</name>
    <dbReference type="NCBI Taxonomy" id="29367"/>
    <lineage>
        <taxon>Bacteria</taxon>
        <taxon>Bacillati</taxon>
        <taxon>Bacillota</taxon>
        <taxon>Clostridia</taxon>
        <taxon>Eubacteriales</taxon>
        <taxon>Clostridiaceae</taxon>
        <taxon>Clostridium</taxon>
    </lineage>
</organism>
<accession>A0A1S8TA34</accession>
<dbReference type="SMART" id="SM00710">
    <property type="entry name" value="PbH1"/>
    <property type="match status" value="9"/>
</dbReference>
<dbReference type="Gene3D" id="2.160.20.10">
    <property type="entry name" value="Single-stranded right-handed beta-helix, Pectin lyase-like"/>
    <property type="match status" value="1"/>
</dbReference>
<gene>
    <name evidence="2" type="ORF">CLPUN_38400</name>
</gene>
<dbReference type="PANTHER" id="PTHR47135">
    <property type="entry name" value="FIBRONECTIN TYPE III DOMAIN-CONTAINING PROTEIN 7"/>
    <property type="match status" value="1"/>
</dbReference>
<dbReference type="Proteomes" id="UP000190890">
    <property type="component" value="Unassembled WGS sequence"/>
</dbReference>
<dbReference type="InterPro" id="IPR003961">
    <property type="entry name" value="FN3_dom"/>
</dbReference>
<dbReference type="STRING" id="29367.CLPUN_38400"/>
<dbReference type="InterPro" id="IPR013783">
    <property type="entry name" value="Ig-like_fold"/>
</dbReference>
<keyword evidence="3" id="KW-1185">Reference proteome</keyword>
<dbReference type="InterPro" id="IPR011050">
    <property type="entry name" value="Pectin_lyase_fold/virulence"/>
</dbReference>
<dbReference type="SUPFAM" id="SSF51126">
    <property type="entry name" value="Pectin lyase-like"/>
    <property type="match status" value="1"/>
</dbReference>
<dbReference type="Pfam" id="PF13229">
    <property type="entry name" value="Beta_helix"/>
    <property type="match status" value="1"/>
</dbReference>
<dbReference type="SUPFAM" id="SSF49265">
    <property type="entry name" value="Fibronectin type III"/>
    <property type="match status" value="2"/>
</dbReference>
<evidence type="ECO:0000313" key="3">
    <source>
        <dbReference type="Proteomes" id="UP000190890"/>
    </source>
</evidence>
<protein>
    <recommendedName>
        <fullName evidence="1">Fibronectin type-III domain-containing protein</fullName>
    </recommendedName>
</protein>
<feature type="domain" description="Fibronectin type-III" evidence="1">
    <location>
        <begin position="478"/>
        <end position="549"/>
    </location>
</feature>
<dbReference type="InterPro" id="IPR036116">
    <property type="entry name" value="FN3_sf"/>
</dbReference>
<dbReference type="SMART" id="SM00060">
    <property type="entry name" value="FN3"/>
    <property type="match status" value="5"/>
</dbReference>
<dbReference type="CDD" id="cd00063">
    <property type="entry name" value="FN3"/>
    <property type="match status" value="3"/>
</dbReference>
<feature type="domain" description="Fibronectin type-III" evidence="1">
    <location>
        <begin position="390"/>
        <end position="464"/>
    </location>
</feature>
<dbReference type="PANTHER" id="PTHR47135:SF1">
    <property type="entry name" value="FIBRONECTIN TYPE III DOMAIN-CONTAINING PROTEIN 7"/>
    <property type="match status" value="1"/>
</dbReference>
<dbReference type="NCBIfam" id="TIGR03804">
    <property type="entry name" value="para_beta_helix"/>
    <property type="match status" value="1"/>
</dbReference>
<dbReference type="EMBL" id="LZZM01000197">
    <property type="protein sequence ID" value="OOM74598.1"/>
    <property type="molecule type" value="Genomic_DNA"/>
</dbReference>
<feature type="domain" description="Fibronectin type-III" evidence="1">
    <location>
        <begin position="560"/>
        <end position="634"/>
    </location>
</feature>
<evidence type="ECO:0000313" key="2">
    <source>
        <dbReference type="EMBL" id="OOM74598.1"/>
    </source>
</evidence>
<comment type="caution">
    <text evidence="2">The sequence shown here is derived from an EMBL/GenBank/DDBJ whole genome shotgun (WGS) entry which is preliminary data.</text>
</comment>
<dbReference type="Gene3D" id="2.60.40.10">
    <property type="entry name" value="Immunoglobulins"/>
    <property type="match status" value="4"/>
</dbReference>
<proteinExistence type="predicted"/>
<feature type="domain" description="Fibronectin type-III" evidence="1">
    <location>
        <begin position="733"/>
        <end position="801"/>
    </location>
</feature>
<dbReference type="InterPro" id="IPR012334">
    <property type="entry name" value="Pectin_lyas_fold"/>
</dbReference>
<reference evidence="2 3" key="1">
    <citation type="submission" date="2016-05" db="EMBL/GenBank/DDBJ databases">
        <title>Microbial solvent formation.</title>
        <authorList>
            <person name="Poehlein A."/>
            <person name="Montoya Solano J.D."/>
            <person name="Flitsch S."/>
            <person name="Krabben P."/>
            <person name="Duerre P."/>
            <person name="Daniel R."/>
        </authorList>
    </citation>
    <scope>NUCLEOTIDE SEQUENCE [LARGE SCALE GENOMIC DNA]</scope>
    <source>
        <strain evidence="2 3">DSM 2619</strain>
    </source>
</reference>
<evidence type="ECO:0000259" key="1">
    <source>
        <dbReference type="SMART" id="SM00060"/>
    </source>
</evidence>
<feature type="domain" description="Fibronectin type-III" evidence="1">
    <location>
        <begin position="648"/>
        <end position="717"/>
    </location>
</feature>
<sequence>MLLFINQGYDVQTVYGDTSDWKVIDTSVSGTYLNDYINTKISNGDRKFYIKDGTYNLSDSITLNESGIIIYGESSTGTKIVQTNPNANSIVITQSNINISNFYIDGSQGREVFRAQNDQNDVHDVSIENCVIDRSKLHSAIVFLGDSTYKSINNSISGNIINTDIAGTLTEPDAITFYNQKDGIIMNNNIVGGRISFNLCKNSKVSDNNIKDSIIGAGIRATVPANNIEISNNTIENTKAAGIVVVEENTGDDDSLRYDGIKIVGNNVKGSQYFGIEVRNLENAIISDNVISEIGYEGIYLLYSDNTMIKNNSISNYGQSDDNVTWQIGLSSAVFLDFRVKNSDIMDNIIYNDNIDQYGIRIQDGAENENNTIYNNNISGNFKELIHAKVGALDYTKIIETSATEDSIKISWDEVDAAIEYEVEVDGKSVPIDVGTDENYENTGLNSNSIHKYRIRIKGGQWSGIITEKTLSSQPPVVSVPQNIKTSATENSIKISWDEVDAATEYEVEVDGESVLIDVGADESYENTGLNSNSIHKYRIRIKGGQWSGIITEKTLSSQPPVVSVLQNIKTSATENSIKISWDEVDAATEYEVEVDENLVLIDVGADESYENTGLNSNSTHKYRIRIKGGQWSGIITEKTLSSQPPVVSVPQNIKTSATENSIKISWDEVDDAKEYEVEIDGDSHLIDVGTDESHDHIGLLSNSTHNYRVRIKGGQWSDFITSVTLSSQSPIAIIPQNIKAATTGSSIQISWDEVEATTEYEIEVDGTIVLVGTKESYKHIGLKNNSKHKYRVRIKDGQWSTVLIATTTKRSHAEEPKSIKKSRSKKHNSSISYEYDKIEMEFGSKILLIYQNKLIQNNQEDKLKRIILYTFEEKYYVRIKAWKNNEVKISKEYELYKTPKQIFTIDEIKNIVIDRNDPIETILVKDMDGYIKFMNIIGDSSLSKYSIEDGYIVSIDNLGMKVQNNQKCTKIID</sequence>
<dbReference type="InterPro" id="IPR039448">
    <property type="entry name" value="Beta_helix"/>
</dbReference>
<name>A0A1S8TA34_9CLOT</name>